<evidence type="ECO:0000256" key="5">
    <source>
        <dbReference type="ARBA" id="ARBA00022605"/>
    </source>
</evidence>
<keyword evidence="5" id="KW-0028">Amino-acid biosynthesis</keyword>
<dbReference type="PIRSF" id="PIRSF000505">
    <property type="entry name" value="EPSPS"/>
    <property type="match status" value="1"/>
</dbReference>
<dbReference type="FunFam" id="3.65.10.10:FF:000010">
    <property type="entry name" value="3-phosphoshikimate 1-carboxyvinyltransferase"/>
    <property type="match status" value="1"/>
</dbReference>
<dbReference type="EC" id="2.5.1.19" evidence="3"/>
<feature type="domain" description="Enolpyruvate transferase" evidence="9">
    <location>
        <begin position="16"/>
        <end position="426"/>
    </location>
</feature>
<dbReference type="NCBIfam" id="TIGR01356">
    <property type="entry name" value="aroA"/>
    <property type="match status" value="1"/>
</dbReference>
<comment type="pathway">
    <text evidence="1">Metabolic intermediate biosynthesis; chorismate biosynthesis; chorismate from D-erythrose 4-phosphate and phosphoenolpyruvate: step 6/7.</text>
</comment>
<dbReference type="InterPro" id="IPR013792">
    <property type="entry name" value="RNA3'P_cycl/enolpyr_Trfase_a/b"/>
</dbReference>
<dbReference type="SUPFAM" id="SSF55205">
    <property type="entry name" value="EPT/RTPC-like"/>
    <property type="match status" value="1"/>
</dbReference>
<dbReference type="PANTHER" id="PTHR21090:SF5">
    <property type="entry name" value="PENTAFUNCTIONAL AROM POLYPEPTIDE"/>
    <property type="match status" value="1"/>
</dbReference>
<evidence type="ECO:0000256" key="4">
    <source>
        <dbReference type="ARBA" id="ARBA00022490"/>
    </source>
</evidence>
<dbReference type="GO" id="GO:0003866">
    <property type="term" value="F:3-phosphoshikimate 1-carboxyvinyltransferase activity"/>
    <property type="evidence" value="ECO:0007669"/>
    <property type="project" value="UniProtKB-EC"/>
</dbReference>
<dbReference type="Gene3D" id="3.65.10.10">
    <property type="entry name" value="Enolpyruvate transferase domain"/>
    <property type="match status" value="2"/>
</dbReference>
<dbReference type="GO" id="GO:0009423">
    <property type="term" value="P:chorismate biosynthetic process"/>
    <property type="evidence" value="ECO:0007669"/>
    <property type="project" value="UniProtKB-UniPathway"/>
</dbReference>
<dbReference type="GO" id="GO:0009073">
    <property type="term" value="P:aromatic amino acid family biosynthetic process"/>
    <property type="evidence" value="ECO:0007669"/>
    <property type="project" value="UniProtKB-KW"/>
</dbReference>
<dbReference type="GO" id="GO:0008652">
    <property type="term" value="P:amino acid biosynthetic process"/>
    <property type="evidence" value="ECO:0007669"/>
    <property type="project" value="UniProtKB-KW"/>
</dbReference>
<keyword evidence="6" id="KW-0808">Transferase</keyword>
<dbReference type="UniPathway" id="UPA00053">
    <property type="reaction ID" value="UER00089"/>
</dbReference>
<dbReference type="PANTHER" id="PTHR21090">
    <property type="entry name" value="AROM/DEHYDROQUINATE SYNTHASE"/>
    <property type="match status" value="1"/>
</dbReference>
<evidence type="ECO:0000256" key="7">
    <source>
        <dbReference type="ARBA" id="ARBA00023141"/>
    </source>
</evidence>
<dbReference type="PROSITE" id="PS00885">
    <property type="entry name" value="EPSP_SYNTHASE_2"/>
    <property type="match status" value="1"/>
</dbReference>
<protein>
    <recommendedName>
        <fullName evidence="3">3-phosphoshikimate 1-carboxyvinyltransferase</fullName>
        <ecNumber evidence="3">2.5.1.19</ecNumber>
    </recommendedName>
</protein>
<keyword evidence="4" id="KW-0963">Cytoplasm</keyword>
<evidence type="ECO:0000313" key="10">
    <source>
        <dbReference type="EMBL" id="CAB4917291.1"/>
    </source>
</evidence>
<evidence type="ECO:0000256" key="6">
    <source>
        <dbReference type="ARBA" id="ARBA00022679"/>
    </source>
</evidence>
<dbReference type="AlphaFoldDB" id="A0A6J7H8H4"/>
<dbReference type="CDD" id="cd01556">
    <property type="entry name" value="EPSP_synthase"/>
    <property type="match status" value="1"/>
</dbReference>
<gene>
    <name evidence="10" type="ORF">UFOPK3684_00179</name>
</gene>
<dbReference type="InterPro" id="IPR023193">
    <property type="entry name" value="EPSP_synthase_CS"/>
</dbReference>
<comment type="similarity">
    <text evidence="2">Belongs to the EPSP synthase family.</text>
</comment>
<dbReference type="InterPro" id="IPR036968">
    <property type="entry name" value="Enolpyruvate_Tfrase_sf"/>
</dbReference>
<evidence type="ECO:0000256" key="1">
    <source>
        <dbReference type="ARBA" id="ARBA00004811"/>
    </source>
</evidence>
<proteinExistence type="inferred from homology"/>
<name>A0A6J7H8H4_9ZZZZ</name>
<organism evidence="10">
    <name type="scientific">freshwater metagenome</name>
    <dbReference type="NCBI Taxonomy" id="449393"/>
    <lineage>
        <taxon>unclassified sequences</taxon>
        <taxon>metagenomes</taxon>
        <taxon>ecological metagenomes</taxon>
    </lineage>
</organism>
<evidence type="ECO:0000256" key="3">
    <source>
        <dbReference type="ARBA" id="ARBA00012450"/>
    </source>
</evidence>
<dbReference type="InterPro" id="IPR006264">
    <property type="entry name" value="EPSP_synthase"/>
</dbReference>
<dbReference type="PROSITE" id="PS00104">
    <property type="entry name" value="EPSP_SYNTHASE_1"/>
    <property type="match status" value="1"/>
</dbReference>
<accession>A0A6J7H8H4</accession>
<dbReference type="InterPro" id="IPR001986">
    <property type="entry name" value="Enolpyruvate_Tfrase_dom"/>
</dbReference>
<comment type="catalytic activity">
    <reaction evidence="8">
        <text>3-phosphoshikimate + phosphoenolpyruvate = 5-O-(1-carboxyvinyl)-3-phosphoshikimate + phosphate</text>
        <dbReference type="Rhea" id="RHEA:21256"/>
        <dbReference type="ChEBI" id="CHEBI:43474"/>
        <dbReference type="ChEBI" id="CHEBI:57701"/>
        <dbReference type="ChEBI" id="CHEBI:58702"/>
        <dbReference type="ChEBI" id="CHEBI:145989"/>
        <dbReference type="EC" id="2.5.1.19"/>
    </reaction>
    <physiologicalReaction direction="left-to-right" evidence="8">
        <dbReference type="Rhea" id="RHEA:21257"/>
    </physiologicalReaction>
</comment>
<reference evidence="10" key="1">
    <citation type="submission" date="2020-05" db="EMBL/GenBank/DDBJ databases">
        <authorList>
            <person name="Chiriac C."/>
            <person name="Salcher M."/>
            <person name="Ghai R."/>
            <person name="Kavagutti S V."/>
        </authorList>
    </citation>
    <scope>NUCLEOTIDE SEQUENCE</scope>
</reference>
<evidence type="ECO:0000259" key="9">
    <source>
        <dbReference type="Pfam" id="PF00275"/>
    </source>
</evidence>
<evidence type="ECO:0000256" key="2">
    <source>
        <dbReference type="ARBA" id="ARBA00009948"/>
    </source>
</evidence>
<dbReference type="HAMAP" id="MF_00210">
    <property type="entry name" value="EPSP_synth"/>
    <property type="match status" value="1"/>
</dbReference>
<sequence length="434" mass="46261">MNKDDAHWPAIYRGARPVDISVVIPGSKSVTNRALILAAQADSPSVLRRPLVSRDSELMVQGLQALGIGIVEQDENVNGLPEYQLTLTPCAMSGPARIDVGNAGTVMRFLPPLAALATGEISFDGDPRSYERPLGPVIKALEELGVSIWHEGRYSLPMTLHGRGEIPGGELTIDASASSQFLSALLLVAPSFTHGLTATHKGGRLPSMPHIDMTVEMLRSFGAVVTVDWDAQSWRVEPGKLHGRELVIEPDLSNAAPFLSIAMVCGGSITIADWPIQTTQPGDQLRSILTRMGAHISMSEKGLTLSSTGAIHGIDIDLHDVGELTPSIAALAALADSPSHLRGIGHLRLHETDRLAALTREINALGGNVEEHKSSLHITPARLHGGVFHTYDDHRLATAGAVIGLLVPGIEVENIATTRKTLPDFPGLWSSLLA</sequence>
<dbReference type="FunFam" id="3.65.10.10:FF:000011">
    <property type="entry name" value="3-phosphoshikimate 1-carboxyvinyltransferase"/>
    <property type="match status" value="1"/>
</dbReference>
<keyword evidence="7" id="KW-0057">Aromatic amino acid biosynthesis</keyword>
<dbReference type="EMBL" id="CAFBMZ010000007">
    <property type="protein sequence ID" value="CAB4917291.1"/>
    <property type="molecule type" value="Genomic_DNA"/>
</dbReference>
<dbReference type="Pfam" id="PF00275">
    <property type="entry name" value="EPSP_synthase"/>
    <property type="match status" value="1"/>
</dbReference>
<evidence type="ECO:0000256" key="8">
    <source>
        <dbReference type="ARBA" id="ARBA00044633"/>
    </source>
</evidence>